<organism evidence="2 3">
    <name type="scientific">Dentiscutata erythropus</name>
    <dbReference type="NCBI Taxonomy" id="1348616"/>
    <lineage>
        <taxon>Eukaryota</taxon>
        <taxon>Fungi</taxon>
        <taxon>Fungi incertae sedis</taxon>
        <taxon>Mucoromycota</taxon>
        <taxon>Glomeromycotina</taxon>
        <taxon>Glomeromycetes</taxon>
        <taxon>Diversisporales</taxon>
        <taxon>Gigasporaceae</taxon>
        <taxon>Dentiscutata</taxon>
    </lineage>
</organism>
<feature type="compositionally biased region" description="Low complexity" evidence="1">
    <location>
        <begin position="47"/>
        <end position="61"/>
    </location>
</feature>
<accession>A0A9N9E2N5</accession>
<proteinExistence type="predicted"/>
<sequence length="96" mass="11442">MSNQRNRVKKFYTPLPLLRVHTKAAKRYQGSLPITHKLPANKSNKQSNHLSNLENLNEYSNDNDLNKDVNWEISKEEYFLDSVDWENNEIKYLYNN</sequence>
<dbReference type="Proteomes" id="UP000789405">
    <property type="component" value="Unassembled WGS sequence"/>
</dbReference>
<name>A0A9N9E2N5_9GLOM</name>
<feature type="region of interest" description="Disordered" evidence="1">
    <location>
        <begin position="35"/>
        <end position="61"/>
    </location>
</feature>
<protein>
    <submittedName>
        <fullName evidence="2">6923_t:CDS:1</fullName>
    </submittedName>
</protein>
<evidence type="ECO:0000313" key="3">
    <source>
        <dbReference type="Proteomes" id="UP000789405"/>
    </source>
</evidence>
<dbReference type="AlphaFoldDB" id="A0A9N9E2N5"/>
<evidence type="ECO:0000256" key="1">
    <source>
        <dbReference type="SAM" id="MobiDB-lite"/>
    </source>
</evidence>
<reference evidence="2" key="1">
    <citation type="submission" date="2021-06" db="EMBL/GenBank/DDBJ databases">
        <authorList>
            <person name="Kallberg Y."/>
            <person name="Tangrot J."/>
            <person name="Rosling A."/>
        </authorList>
    </citation>
    <scope>NUCLEOTIDE SEQUENCE</scope>
    <source>
        <strain evidence="2">MA453B</strain>
    </source>
</reference>
<feature type="non-terminal residue" evidence="2">
    <location>
        <position position="96"/>
    </location>
</feature>
<evidence type="ECO:0000313" key="2">
    <source>
        <dbReference type="EMBL" id="CAG8662637.1"/>
    </source>
</evidence>
<comment type="caution">
    <text evidence="2">The sequence shown here is derived from an EMBL/GenBank/DDBJ whole genome shotgun (WGS) entry which is preliminary data.</text>
</comment>
<keyword evidence="3" id="KW-1185">Reference proteome</keyword>
<dbReference type="EMBL" id="CAJVPY010006431">
    <property type="protein sequence ID" value="CAG8662637.1"/>
    <property type="molecule type" value="Genomic_DNA"/>
</dbReference>
<gene>
    <name evidence="2" type="ORF">DERYTH_LOCUS10797</name>
</gene>